<feature type="transmembrane region" description="Helical" evidence="1">
    <location>
        <begin position="571"/>
        <end position="593"/>
    </location>
</feature>
<accession>A0ABR7LDU9</accession>
<reference evidence="2 3" key="1">
    <citation type="submission" date="2020-06" db="EMBL/GenBank/DDBJ databases">
        <title>Actinokineospora xiongansis sp. nov., isolated from soil of Baiyangdian.</title>
        <authorList>
            <person name="Zhang X."/>
        </authorList>
    </citation>
    <scope>NUCLEOTIDE SEQUENCE [LARGE SCALE GENOMIC DNA]</scope>
    <source>
        <strain evidence="2 3">HBU206404</strain>
    </source>
</reference>
<feature type="transmembrane region" description="Helical" evidence="1">
    <location>
        <begin position="271"/>
        <end position="292"/>
    </location>
</feature>
<comment type="caution">
    <text evidence="2">The sequence shown here is derived from an EMBL/GenBank/DDBJ whole genome shotgun (WGS) entry which is preliminary data.</text>
</comment>
<gene>
    <name evidence="2" type="ORF">GPZ80_26585</name>
</gene>
<keyword evidence="1" id="KW-0472">Membrane</keyword>
<keyword evidence="1" id="KW-0812">Transmembrane</keyword>
<feature type="transmembrane region" description="Helical" evidence="1">
    <location>
        <begin position="493"/>
        <end position="511"/>
    </location>
</feature>
<feature type="transmembrane region" description="Helical" evidence="1">
    <location>
        <begin position="129"/>
        <end position="147"/>
    </location>
</feature>
<dbReference type="RefSeq" id="WP_187223815.1">
    <property type="nucleotide sequence ID" value="NZ_JABVED010000019.1"/>
</dbReference>
<feature type="transmembrane region" description="Helical" evidence="1">
    <location>
        <begin position="40"/>
        <end position="58"/>
    </location>
</feature>
<name>A0ABR7LDU9_9PSEU</name>
<evidence type="ECO:0000313" key="2">
    <source>
        <dbReference type="EMBL" id="MBC6450732.1"/>
    </source>
</evidence>
<keyword evidence="1" id="KW-1133">Transmembrane helix</keyword>
<feature type="transmembrane region" description="Helical" evidence="1">
    <location>
        <begin position="342"/>
        <end position="359"/>
    </location>
</feature>
<feature type="transmembrane region" description="Helical" evidence="1">
    <location>
        <begin position="153"/>
        <end position="172"/>
    </location>
</feature>
<feature type="transmembrane region" description="Helical" evidence="1">
    <location>
        <begin position="403"/>
        <end position="420"/>
    </location>
</feature>
<protein>
    <submittedName>
        <fullName evidence="2">Uncharacterized protein</fullName>
    </submittedName>
</protein>
<feature type="transmembrane region" description="Helical" evidence="1">
    <location>
        <begin position="65"/>
        <end position="88"/>
    </location>
</feature>
<feature type="transmembrane region" description="Helical" evidence="1">
    <location>
        <begin position="599"/>
        <end position="619"/>
    </location>
</feature>
<evidence type="ECO:0000313" key="3">
    <source>
        <dbReference type="Proteomes" id="UP000734823"/>
    </source>
</evidence>
<feature type="transmembrane region" description="Helical" evidence="1">
    <location>
        <begin position="459"/>
        <end position="481"/>
    </location>
</feature>
<organism evidence="2 3">
    <name type="scientific">Actinokineospora xionganensis</name>
    <dbReference type="NCBI Taxonomy" id="2684470"/>
    <lineage>
        <taxon>Bacteria</taxon>
        <taxon>Bacillati</taxon>
        <taxon>Actinomycetota</taxon>
        <taxon>Actinomycetes</taxon>
        <taxon>Pseudonocardiales</taxon>
        <taxon>Pseudonocardiaceae</taxon>
        <taxon>Actinokineospora</taxon>
    </lineage>
</organism>
<feature type="transmembrane region" description="Helical" evidence="1">
    <location>
        <begin position="313"/>
        <end position="330"/>
    </location>
</feature>
<feature type="transmembrane region" description="Helical" evidence="1">
    <location>
        <begin position="432"/>
        <end position="453"/>
    </location>
</feature>
<feature type="transmembrane region" description="Helical" evidence="1">
    <location>
        <begin position="12"/>
        <end position="34"/>
    </location>
</feature>
<dbReference type="EMBL" id="JABVED010000019">
    <property type="protein sequence ID" value="MBC6450732.1"/>
    <property type="molecule type" value="Genomic_DNA"/>
</dbReference>
<keyword evidence="3" id="KW-1185">Reference proteome</keyword>
<evidence type="ECO:0000256" key="1">
    <source>
        <dbReference type="SAM" id="Phobius"/>
    </source>
</evidence>
<sequence length="643" mass="63031">MSDPEVGTNKLAARLTVTAALLLGISTIVLFTALPGPGGRFALLAVVIVLGVAVFAAGSRAFGRFAYAVGPAVCRGIGGGAIVLGAYLSGPLLVHVVGETSLVVSVLLTFLPAFLALVALALKGADAGVVGAAAVVPTVLVLLLAAGEAGPGTTALSLLALAVVAAVIAVPAPSSWSTAGISAGSIAAAAAIGGGATPLGAVTGPSVVDAVPEPAMRVLVIVAGLALIALFGALAMLRRDTAGGVLVALALASPVPMLVHDQMVPGHVDSASIAMAAVPLAVVIAVACAVTLDAARQFAGRLAGWLRPGGSTTVPALLSVAGLTAVVFAAQPLPSMVADHRLQGAIAVVLLAFAVALALRLTGMPGAVVAVAALIGLQTMSPWRRLLAGLVDNAGDPFAHLKVIVGVTVVAAVAVSWLLVRRHRHVGVVAAAAYLLAGTLADLVRASALLGGWSDREAVWVTTTIVPLLVLGLPAAVAALVARGTATRVSGQAVAALMLAIGGFSLFKALLRTFSGANPGMPTVLTPTDFTALTSLDQAGVPVAFGVAGLLLLAALATLSTTRHPNAAVTAAAMLFVVGGAQVVLGIALQAGGGAAFDLAQWIVLGVSAVGTAAAIVAVRSTPSYLAAGQARPPGGPLPAAQT</sequence>
<feature type="transmembrane region" description="Helical" evidence="1">
    <location>
        <begin position="100"/>
        <end position="122"/>
    </location>
</feature>
<feature type="transmembrane region" description="Helical" evidence="1">
    <location>
        <begin position="539"/>
        <end position="559"/>
    </location>
</feature>
<feature type="transmembrane region" description="Helical" evidence="1">
    <location>
        <begin position="179"/>
        <end position="202"/>
    </location>
</feature>
<feature type="transmembrane region" description="Helical" evidence="1">
    <location>
        <begin position="241"/>
        <end position="259"/>
    </location>
</feature>
<feature type="transmembrane region" description="Helical" evidence="1">
    <location>
        <begin position="214"/>
        <end position="234"/>
    </location>
</feature>
<feature type="transmembrane region" description="Helical" evidence="1">
    <location>
        <begin position="366"/>
        <end position="383"/>
    </location>
</feature>
<dbReference type="Proteomes" id="UP000734823">
    <property type="component" value="Unassembled WGS sequence"/>
</dbReference>
<proteinExistence type="predicted"/>